<comment type="subunit">
    <text evidence="6">Homodimer. The tRNA molecule binds across the dimer.</text>
</comment>
<evidence type="ECO:0000259" key="10">
    <source>
        <dbReference type="PROSITE" id="PS50862"/>
    </source>
</evidence>
<feature type="site" description="Important for serine binding" evidence="7">
    <location>
        <position position="369"/>
    </location>
</feature>
<comment type="subcellular location">
    <subcellularLocation>
        <location evidence="6">Cytoplasm</location>
    </subcellularLocation>
</comment>
<accession>A0A1G2F565</accession>
<dbReference type="InterPro" id="IPR042103">
    <property type="entry name" value="SerRS_1_N_sf"/>
</dbReference>
<dbReference type="GO" id="GO:0005524">
    <property type="term" value="F:ATP binding"/>
    <property type="evidence" value="ECO:0007669"/>
    <property type="project" value="UniProtKB-UniRule"/>
</dbReference>
<dbReference type="InterPro" id="IPR002317">
    <property type="entry name" value="Ser-tRNA-ligase_type_1"/>
</dbReference>
<feature type="binding site" evidence="6">
    <location>
        <position position="263"/>
    </location>
    <ligand>
        <name>ATP</name>
        <dbReference type="ChEBI" id="CHEBI:30616"/>
    </ligand>
</feature>
<dbReference type="AlphaFoldDB" id="A0A1G2F565"/>
<dbReference type="CDD" id="cd00770">
    <property type="entry name" value="SerRS_core"/>
    <property type="match status" value="1"/>
</dbReference>
<sequence>MIDIKLLRDNPEKVKKACENKQVKIDIDKILELDKKKRGLIQEIEGMKAEQKKLGKDKIEKAKELKEKIKKLEPDLKKAEKEFNELFLQIPNLPLDDVPVGKGESENKIIREIGKKPKFSFKPKDYMELAKCDDIIDMERAAKVSGARFGYLKGGAVYLEFALIQLAFNTLVKEGFCPVIPPVMIKTEMMKAMGYTERGSEEIYQFLKDNLVLVGTSEQSIGPMHAGEVFNEKELPKRYVAFSPCFRREAGSYGKDTKGIFRVHQFYKVEMFSFCHPEKSKQEHQFFLKMEEKLMWVLKIPYRVVEMCTGDLGDPAAAKYDIEAWLPSENRYRETHSTSNCTDFQARRLNIRYKAKDGKMNFVHTLNGTAFATGRIIIAILENYQQKDGSIKIPAALQKYTKMKEI</sequence>
<reference evidence="11 12" key="1">
    <citation type="journal article" date="2016" name="Nat. Commun.">
        <title>Thousands of microbial genomes shed light on interconnected biogeochemical processes in an aquifer system.</title>
        <authorList>
            <person name="Anantharaman K."/>
            <person name="Brown C.T."/>
            <person name="Hug L.A."/>
            <person name="Sharon I."/>
            <person name="Castelle C.J."/>
            <person name="Probst A.J."/>
            <person name="Thomas B.C."/>
            <person name="Singh A."/>
            <person name="Wilkins M.J."/>
            <person name="Karaoz U."/>
            <person name="Brodie E.L."/>
            <person name="Williams K.H."/>
            <person name="Hubbard S.S."/>
            <person name="Banfield J.F."/>
        </authorList>
    </citation>
    <scope>NUCLEOTIDE SEQUENCE [LARGE SCALE GENOMIC DNA]</scope>
</reference>
<comment type="function">
    <text evidence="6">Catalyzes the attachment of serine to tRNA(Ser). Is also able to aminoacylate tRNA(Sec) with serine, to form the misacylated tRNA L-seryl-tRNA(Sec), which will be further converted into selenocysteinyl-tRNA(Sec).</text>
</comment>
<evidence type="ECO:0000256" key="9">
    <source>
        <dbReference type="SAM" id="Coils"/>
    </source>
</evidence>
<feature type="binding site" evidence="7">
    <location>
        <position position="247"/>
    </location>
    <ligand>
        <name>L-serine</name>
        <dbReference type="ChEBI" id="CHEBI:33384"/>
    </ligand>
</feature>
<feature type="binding site" evidence="8">
    <location>
        <begin position="263"/>
        <end position="266"/>
    </location>
    <ligand>
        <name>ATP</name>
        <dbReference type="ChEBI" id="CHEBI:30616"/>
    </ligand>
</feature>
<feature type="coiled-coil region" evidence="9">
    <location>
        <begin position="30"/>
        <end position="82"/>
    </location>
</feature>
<feature type="binding site" evidence="6">
    <location>
        <begin position="216"/>
        <end position="218"/>
    </location>
    <ligand>
        <name>L-serine</name>
        <dbReference type="ChEBI" id="CHEBI:33384"/>
    </ligand>
</feature>
<comment type="catalytic activity">
    <reaction evidence="6">
        <text>tRNA(Ser) + L-serine + ATP = L-seryl-tRNA(Ser) + AMP + diphosphate + H(+)</text>
        <dbReference type="Rhea" id="RHEA:12292"/>
        <dbReference type="Rhea" id="RHEA-COMP:9669"/>
        <dbReference type="Rhea" id="RHEA-COMP:9703"/>
        <dbReference type="ChEBI" id="CHEBI:15378"/>
        <dbReference type="ChEBI" id="CHEBI:30616"/>
        <dbReference type="ChEBI" id="CHEBI:33019"/>
        <dbReference type="ChEBI" id="CHEBI:33384"/>
        <dbReference type="ChEBI" id="CHEBI:78442"/>
        <dbReference type="ChEBI" id="CHEBI:78533"/>
        <dbReference type="ChEBI" id="CHEBI:456215"/>
        <dbReference type="EC" id="6.1.1.11"/>
    </reaction>
</comment>
<dbReference type="SUPFAM" id="SSF46589">
    <property type="entry name" value="tRNA-binding arm"/>
    <property type="match status" value="1"/>
</dbReference>
<evidence type="ECO:0000313" key="11">
    <source>
        <dbReference type="EMBL" id="OGZ33215.1"/>
    </source>
</evidence>
<dbReference type="PANTHER" id="PTHR11778">
    <property type="entry name" value="SERYL-TRNA SYNTHETASE"/>
    <property type="match status" value="1"/>
</dbReference>
<gene>
    <name evidence="6" type="primary">serS</name>
    <name evidence="11" type="ORF">A2V69_01660</name>
</gene>
<feature type="binding site" evidence="7">
    <location>
        <position position="367"/>
    </location>
    <ligand>
        <name>L-serine</name>
        <dbReference type="ChEBI" id="CHEBI:33384"/>
    </ligand>
</feature>
<keyword evidence="9" id="KW-0175">Coiled coil</keyword>
<feature type="binding site" evidence="6 7">
    <location>
        <position position="270"/>
    </location>
    <ligand>
        <name>L-serine</name>
        <dbReference type="ChEBI" id="CHEBI:33384"/>
    </ligand>
</feature>
<dbReference type="GO" id="GO:0004828">
    <property type="term" value="F:serine-tRNA ligase activity"/>
    <property type="evidence" value="ECO:0007669"/>
    <property type="project" value="UniProtKB-UniRule"/>
</dbReference>
<dbReference type="NCBIfam" id="TIGR00414">
    <property type="entry name" value="serS"/>
    <property type="match status" value="1"/>
</dbReference>
<feature type="binding site" evidence="7">
    <location>
        <position position="216"/>
    </location>
    <ligand>
        <name>L-serine</name>
        <dbReference type="ChEBI" id="CHEBI:33384"/>
    </ligand>
</feature>
<dbReference type="Proteomes" id="UP000177810">
    <property type="component" value="Unassembled WGS sequence"/>
</dbReference>
<dbReference type="EMBL" id="MHMT01000003">
    <property type="protein sequence ID" value="OGZ33215.1"/>
    <property type="molecule type" value="Genomic_DNA"/>
</dbReference>
<comment type="pathway">
    <text evidence="6">Aminoacyl-tRNA biosynthesis; selenocysteinyl-tRNA(Sec) biosynthesis; L-seryl-tRNA(Sec) from L-serine and tRNA(Sec): step 1/1.</text>
</comment>
<keyword evidence="6" id="KW-0963">Cytoplasm</keyword>
<dbReference type="Pfam" id="PF00587">
    <property type="entry name" value="tRNA-synt_2b"/>
    <property type="match status" value="1"/>
</dbReference>
<dbReference type="Gene3D" id="3.30.930.10">
    <property type="entry name" value="Bira Bifunctional Protein, Domain 2"/>
    <property type="match status" value="1"/>
</dbReference>
<evidence type="ECO:0000256" key="4">
    <source>
        <dbReference type="ARBA" id="ARBA00022917"/>
    </source>
</evidence>
<dbReference type="Pfam" id="PF02403">
    <property type="entry name" value="Seryl_tRNA_N"/>
    <property type="match status" value="1"/>
</dbReference>
<dbReference type="InterPro" id="IPR002314">
    <property type="entry name" value="aa-tRNA-synt_IIb"/>
</dbReference>
<comment type="caution">
    <text evidence="11">The sequence shown here is derived from an EMBL/GenBank/DDBJ whole genome shotgun (WGS) entry which is preliminary data.</text>
</comment>
<dbReference type="GO" id="GO:0016260">
    <property type="term" value="P:selenocysteine biosynthetic process"/>
    <property type="evidence" value="ECO:0007669"/>
    <property type="project" value="UniProtKB-UniRule"/>
</dbReference>
<feature type="binding site" evidence="6 8">
    <location>
        <begin position="247"/>
        <end position="249"/>
    </location>
    <ligand>
        <name>ATP</name>
        <dbReference type="ChEBI" id="CHEBI:30616"/>
    </ligand>
</feature>
<feature type="binding site" evidence="6">
    <location>
        <position position="369"/>
    </location>
    <ligand>
        <name>L-serine</name>
        <dbReference type="ChEBI" id="CHEBI:33384"/>
    </ligand>
</feature>
<dbReference type="PIRSF" id="PIRSF001529">
    <property type="entry name" value="Ser-tRNA-synth_IIa"/>
    <property type="match status" value="1"/>
</dbReference>
<evidence type="ECO:0000256" key="8">
    <source>
        <dbReference type="PIRSR" id="PIRSR001529-2"/>
    </source>
</evidence>
<evidence type="ECO:0000256" key="1">
    <source>
        <dbReference type="ARBA" id="ARBA00022598"/>
    </source>
</evidence>
<evidence type="ECO:0000256" key="5">
    <source>
        <dbReference type="ARBA" id="ARBA00023146"/>
    </source>
</evidence>
<dbReference type="InterPro" id="IPR015866">
    <property type="entry name" value="Ser-tRNA-synth_1_N"/>
</dbReference>
<comment type="similarity">
    <text evidence="6">Belongs to the class-II aminoacyl-tRNA synthetase family. Type-1 seryl-tRNA synthetase subfamily.</text>
</comment>
<feature type="binding site" evidence="6 8">
    <location>
        <begin position="334"/>
        <end position="337"/>
    </location>
    <ligand>
        <name>ATP</name>
        <dbReference type="ChEBI" id="CHEBI:30616"/>
    </ligand>
</feature>
<dbReference type="GO" id="GO:0006434">
    <property type="term" value="P:seryl-tRNA aminoacylation"/>
    <property type="evidence" value="ECO:0007669"/>
    <property type="project" value="UniProtKB-UniRule"/>
</dbReference>
<dbReference type="Gene3D" id="1.10.287.40">
    <property type="entry name" value="Serine-tRNA synthetase, tRNA binding domain"/>
    <property type="match status" value="1"/>
</dbReference>
<keyword evidence="2 6" id="KW-0547">Nucleotide-binding</keyword>
<dbReference type="InterPro" id="IPR006195">
    <property type="entry name" value="aa-tRNA-synth_II"/>
</dbReference>
<protein>
    <recommendedName>
        <fullName evidence="6">Serine--tRNA ligase</fullName>
        <ecNumber evidence="6">6.1.1.11</ecNumber>
    </recommendedName>
    <alternativeName>
        <fullName evidence="6">Seryl-tRNA synthetase</fullName>
        <shortName evidence="6">SerRS</shortName>
    </alternativeName>
    <alternativeName>
        <fullName evidence="6">Seryl-tRNA(Ser/Sec) synthetase</fullName>
    </alternativeName>
</protein>
<dbReference type="UniPathway" id="UPA00906">
    <property type="reaction ID" value="UER00895"/>
</dbReference>
<proteinExistence type="inferred from homology"/>
<evidence type="ECO:0000256" key="7">
    <source>
        <dbReference type="PIRSR" id="PIRSR001529-1"/>
    </source>
</evidence>
<dbReference type="EC" id="6.1.1.11" evidence="6"/>
<keyword evidence="4 6" id="KW-0648">Protein biosynthesis</keyword>
<keyword evidence="3 6" id="KW-0067">ATP-binding</keyword>
<dbReference type="GO" id="GO:0005737">
    <property type="term" value="C:cytoplasm"/>
    <property type="evidence" value="ECO:0007669"/>
    <property type="project" value="UniProtKB-SubCell"/>
</dbReference>
<keyword evidence="1 6" id="KW-0436">Ligase</keyword>
<dbReference type="SUPFAM" id="SSF55681">
    <property type="entry name" value="Class II aaRS and biotin synthetases"/>
    <property type="match status" value="1"/>
</dbReference>
<dbReference type="InterPro" id="IPR045864">
    <property type="entry name" value="aa-tRNA-synth_II/BPL/LPL"/>
</dbReference>
<evidence type="ECO:0000256" key="2">
    <source>
        <dbReference type="ARBA" id="ARBA00022741"/>
    </source>
</evidence>
<dbReference type="InterPro" id="IPR033729">
    <property type="entry name" value="SerRS_core"/>
</dbReference>
<comment type="domain">
    <text evidence="6">Consists of two distinct domains, a catalytic core and a N-terminal extension that is involved in tRNA binding.</text>
</comment>
<evidence type="ECO:0000256" key="6">
    <source>
        <dbReference type="HAMAP-Rule" id="MF_00176"/>
    </source>
</evidence>
<name>A0A1G2F565_9BACT</name>
<comment type="catalytic activity">
    <reaction evidence="6">
        <text>tRNA(Sec) + L-serine + ATP = L-seryl-tRNA(Sec) + AMP + diphosphate + H(+)</text>
        <dbReference type="Rhea" id="RHEA:42580"/>
        <dbReference type="Rhea" id="RHEA-COMP:9742"/>
        <dbReference type="Rhea" id="RHEA-COMP:10128"/>
        <dbReference type="ChEBI" id="CHEBI:15378"/>
        <dbReference type="ChEBI" id="CHEBI:30616"/>
        <dbReference type="ChEBI" id="CHEBI:33019"/>
        <dbReference type="ChEBI" id="CHEBI:33384"/>
        <dbReference type="ChEBI" id="CHEBI:78442"/>
        <dbReference type="ChEBI" id="CHEBI:78533"/>
        <dbReference type="ChEBI" id="CHEBI:456215"/>
        <dbReference type="EC" id="6.1.1.11"/>
    </reaction>
</comment>
<dbReference type="HAMAP" id="MF_00176">
    <property type="entry name" value="Ser_tRNA_synth_type1"/>
    <property type="match status" value="1"/>
</dbReference>
<feature type="domain" description="Aminoacyl-transfer RNA synthetases class-II family profile" evidence="10">
    <location>
        <begin position="163"/>
        <end position="394"/>
    </location>
</feature>
<organism evidence="11 12">
    <name type="scientific">Candidatus Portnoybacteria bacterium RBG_13_40_8</name>
    <dbReference type="NCBI Taxonomy" id="1801990"/>
    <lineage>
        <taxon>Bacteria</taxon>
        <taxon>Candidatus Portnoyibacteriota</taxon>
    </lineage>
</organism>
<dbReference type="InterPro" id="IPR010978">
    <property type="entry name" value="tRNA-bd_arm"/>
</dbReference>
<dbReference type="STRING" id="1801990.A2V69_01660"/>
<dbReference type="PROSITE" id="PS50862">
    <property type="entry name" value="AA_TRNA_LIGASE_II"/>
    <property type="match status" value="1"/>
</dbReference>
<dbReference type="PRINTS" id="PR00981">
    <property type="entry name" value="TRNASYNTHSER"/>
</dbReference>
<keyword evidence="5 6" id="KW-0030">Aminoacyl-tRNA synthetase</keyword>
<evidence type="ECO:0000256" key="3">
    <source>
        <dbReference type="ARBA" id="ARBA00022840"/>
    </source>
</evidence>
<evidence type="ECO:0000313" key="12">
    <source>
        <dbReference type="Proteomes" id="UP000177810"/>
    </source>
</evidence>